<dbReference type="Gene3D" id="3.40.190.80">
    <property type="match status" value="1"/>
</dbReference>
<comment type="caution">
    <text evidence="5">The sequence shown here is derived from an EMBL/GenBank/DDBJ whole genome shotgun (WGS) entry which is preliminary data.</text>
</comment>
<dbReference type="SUPFAM" id="SSF56655">
    <property type="entry name" value="Carbohydrate phosphatase"/>
    <property type="match status" value="1"/>
</dbReference>
<dbReference type="InterPro" id="IPR020583">
    <property type="entry name" value="Inositol_monoP_metal-BS"/>
</dbReference>
<organism evidence="5 6">
    <name type="scientific">Corynebacterium matruchotii</name>
    <dbReference type="NCBI Taxonomy" id="43768"/>
    <lineage>
        <taxon>Bacteria</taxon>
        <taxon>Bacillati</taxon>
        <taxon>Actinomycetota</taxon>
        <taxon>Actinomycetes</taxon>
        <taxon>Mycobacteriales</taxon>
        <taxon>Corynebacteriaceae</taxon>
        <taxon>Corynebacterium</taxon>
    </lineage>
</organism>
<sequence>MSSPTPLHEMIPALIKTFAVGHETDSDEHLAQALVYNAGRLAWRLREAGLQAPEQKTSVSDIVTEADKAAEAFVAGVLELVRPADGVLGEEGTQRPSESGKTWVIDPVDGTYNFASGSDYFCSAVALVSGSPADPTEVHFGAVHRPAMGYTWFGGPNISSTKDGKPLTPLVDKPLNMVSLGTYIHPSSLADPKIFSAWNKVAARVATLRMLGAGSIDLATVADGGLGVWLQHSVADWDWLPGQALVAGVGGLCQRVAAGGVTWSVAGNHQAATELIELLQG</sequence>
<name>A0A8B4GRL1_9CORY</name>
<accession>A0A8B4GRL1</accession>
<feature type="binding site" evidence="4">
    <location>
        <position position="238"/>
    </location>
    <ligand>
        <name>Mg(2+)</name>
        <dbReference type="ChEBI" id="CHEBI:18420"/>
        <label>1</label>
        <note>catalytic</note>
    </ligand>
</feature>
<dbReference type="PANTHER" id="PTHR20854:SF4">
    <property type="entry name" value="INOSITOL-1-MONOPHOSPHATASE-RELATED"/>
    <property type="match status" value="1"/>
</dbReference>
<dbReference type="GO" id="GO:0007165">
    <property type="term" value="P:signal transduction"/>
    <property type="evidence" value="ECO:0007669"/>
    <property type="project" value="TreeGrafter"/>
</dbReference>
<evidence type="ECO:0000256" key="2">
    <source>
        <dbReference type="ARBA" id="ARBA00022801"/>
    </source>
</evidence>
<feature type="binding site" evidence="4">
    <location>
        <position position="109"/>
    </location>
    <ligand>
        <name>Mg(2+)</name>
        <dbReference type="ChEBI" id="CHEBI:18420"/>
        <label>1</label>
        <note>catalytic</note>
    </ligand>
</feature>
<keyword evidence="1 4" id="KW-0479">Metal-binding</keyword>
<protein>
    <submittedName>
        <fullName evidence="5">Archaeal fructose-1,6-bisphosphatase</fullName>
        <ecNumber evidence="5">3.1.3.25</ecNumber>
    </submittedName>
</protein>
<comment type="cofactor">
    <cofactor evidence="4">
        <name>Mg(2+)</name>
        <dbReference type="ChEBI" id="CHEBI:18420"/>
    </cofactor>
</comment>
<evidence type="ECO:0000256" key="4">
    <source>
        <dbReference type="PIRSR" id="PIRSR600760-2"/>
    </source>
</evidence>
<dbReference type="PRINTS" id="PR00377">
    <property type="entry name" value="IMPHPHTASES"/>
</dbReference>
<feature type="binding site" evidence="4">
    <location>
        <position position="106"/>
    </location>
    <ligand>
        <name>Mg(2+)</name>
        <dbReference type="ChEBI" id="CHEBI:18420"/>
        <label>1</label>
        <note>catalytic</note>
    </ligand>
</feature>
<dbReference type="Gene3D" id="3.30.540.10">
    <property type="entry name" value="Fructose-1,6-Bisphosphatase, subunit A, domain 1"/>
    <property type="match status" value="1"/>
</dbReference>
<dbReference type="CDD" id="cd01637">
    <property type="entry name" value="IMPase_like"/>
    <property type="match status" value="1"/>
</dbReference>
<evidence type="ECO:0000313" key="6">
    <source>
        <dbReference type="Proteomes" id="UP000249886"/>
    </source>
</evidence>
<dbReference type="GO" id="GO:0006020">
    <property type="term" value="P:inositol metabolic process"/>
    <property type="evidence" value="ECO:0007669"/>
    <property type="project" value="TreeGrafter"/>
</dbReference>
<dbReference type="EC" id="3.1.3.25" evidence="5"/>
<dbReference type="GO" id="GO:0046872">
    <property type="term" value="F:metal ion binding"/>
    <property type="evidence" value="ECO:0007669"/>
    <property type="project" value="UniProtKB-KW"/>
</dbReference>
<feature type="binding site" evidence="4">
    <location>
        <position position="90"/>
    </location>
    <ligand>
        <name>Mg(2+)</name>
        <dbReference type="ChEBI" id="CHEBI:18420"/>
        <label>2</label>
    </ligand>
</feature>
<proteinExistence type="predicted"/>
<reference evidence="5 6" key="1">
    <citation type="submission" date="2018-06" db="EMBL/GenBank/DDBJ databases">
        <authorList>
            <consortium name="Pathogen Informatics"/>
            <person name="Doyle S."/>
        </authorList>
    </citation>
    <scope>NUCLEOTIDE SEQUENCE [LARGE SCALE GENOMIC DNA]</scope>
    <source>
        <strain evidence="5 6">NCTC10254</strain>
    </source>
</reference>
<keyword evidence="2 5" id="KW-0378">Hydrolase</keyword>
<gene>
    <name evidence="5" type="primary">suhB</name>
    <name evidence="5" type="ORF">NCTC10254_00174</name>
</gene>
<dbReference type="InterPro" id="IPR000760">
    <property type="entry name" value="Inositol_monophosphatase-like"/>
</dbReference>
<dbReference type="PROSITE" id="PS00629">
    <property type="entry name" value="IMP_1"/>
    <property type="match status" value="1"/>
</dbReference>
<dbReference type="GO" id="GO:0008934">
    <property type="term" value="F:inositol monophosphate 1-phosphatase activity"/>
    <property type="evidence" value="ECO:0007669"/>
    <property type="project" value="TreeGrafter"/>
</dbReference>
<evidence type="ECO:0000256" key="3">
    <source>
        <dbReference type="ARBA" id="ARBA00022842"/>
    </source>
</evidence>
<dbReference type="AlphaFoldDB" id="A0A8B4GRL1"/>
<keyword evidence="3 4" id="KW-0460">Magnesium</keyword>
<dbReference type="PANTHER" id="PTHR20854">
    <property type="entry name" value="INOSITOL MONOPHOSPHATASE"/>
    <property type="match status" value="1"/>
</dbReference>
<dbReference type="EMBL" id="UARK01000001">
    <property type="protein sequence ID" value="SPW23812.1"/>
    <property type="molecule type" value="Genomic_DNA"/>
</dbReference>
<dbReference type="Pfam" id="PF00459">
    <property type="entry name" value="Inositol_P"/>
    <property type="match status" value="1"/>
</dbReference>
<evidence type="ECO:0000313" key="5">
    <source>
        <dbReference type="EMBL" id="SPW23812.1"/>
    </source>
</evidence>
<dbReference type="Proteomes" id="UP000249886">
    <property type="component" value="Unassembled WGS sequence"/>
</dbReference>
<evidence type="ECO:0000256" key="1">
    <source>
        <dbReference type="ARBA" id="ARBA00022723"/>
    </source>
</evidence>